<dbReference type="AlphaFoldDB" id="A0A6N2SK63"/>
<name>A0A6N2SK63_CLOIN</name>
<organism evidence="1">
    <name type="scientific">Clostridium innocuum</name>
    <dbReference type="NCBI Taxonomy" id="1522"/>
    <lineage>
        <taxon>Bacteria</taxon>
        <taxon>Bacillati</taxon>
        <taxon>Bacillota</taxon>
        <taxon>Clostridia</taxon>
        <taxon>Eubacteriales</taxon>
        <taxon>Clostridiaceae</taxon>
        <taxon>Clostridium</taxon>
    </lineage>
</organism>
<dbReference type="EMBL" id="CACRTE010000013">
    <property type="protein sequence ID" value="VYS93474.1"/>
    <property type="molecule type" value="Genomic_DNA"/>
</dbReference>
<evidence type="ECO:0000313" key="1">
    <source>
        <dbReference type="EMBL" id="VYS93474.1"/>
    </source>
</evidence>
<reference evidence="1" key="1">
    <citation type="submission" date="2019-11" db="EMBL/GenBank/DDBJ databases">
        <authorList>
            <person name="Feng L."/>
        </authorList>
    </citation>
    <scope>NUCLEOTIDE SEQUENCE</scope>
    <source>
        <strain evidence="1">CinnocuumLFYP12</strain>
    </source>
</reference>
<proteinExistence type="predicted"/>
<accession>A0A6N2SK63</accession>
<protein>
    <submittedName>
        <fullName evidence="1">Uncharacterized protein</fullName>
    </submittedName>
</protein>
<gene>
    <name evidence="1" type="ORF">CILFYP12_00866</name>
</gene>
<sequence>MHSSGMRRRSITVSKGVSYGFLKREHLLVKAAAYEIL</sequence>